<keyword evidence="8" id="KW-1185">Reference proteome</keyword>
<accession>A0AAD9RUS7</accession>
<comment type="caution">
    <text evidence="7">The sequence shown here is derived from an EMBL/GenBank/DDBJ whole genome shotgun (WGS) entry which is preliminary data.</text>
</comment>
<dbReference type="AlphaFoldDB" id="A0AAD9RUS7"/>
<dbReference type="GO" id="GO:0007548">
    <property type="term" value="P:sex differentiation"/>
    <property type="evidence" value="ECO:0007669"/>
    <property type="project" value="UniProtKB-KW"/>
</dbReference>
<keyword evidence="4" id="KW-0726">Sexual differentiation</keyword>
<name>A0AAD9RUS7_9HYME</name>
<dbReference type="PANTHER" id="PTHR12258">
    <property type="entry name" value="JANUS-A/JANUS-B"/>
    <property type="match status" value="1"/>
</dbReference>
<evidence type="ECO:0000256" key="5">
    <source>
        <dbReference type="PIRSR" id="PIRSR607702-1"/>
    </source>
</evidence>
<organism evidence="7 8">
    <name type="scientific">Odynerus spinipes</name>
    <dbReference type="NCBI Taxonomy" id="1348599"/>
    <lineage>
        <taxon>Eukaryota</taxon>
        <taxon>Metazoa</taxon>
        <taxon>Ecdysozoa</taxon>
        <taxon>Arthropoda</taxon>
        <taxon>Hexapoda</taxon>
        <taxon>Insecta</taxon>
        <taxon>Pterygota</taxon>
        <taxon>Neoptera</taxon>
        <taxon>Endopterygota</taxon>
        <taxon>Hymenoptera</taxon>
        <taxon>Apocrita</taxon>
        <taxon>Aculeata</taxon>
        <taxon>Vespoidea</taxon>
        <taxon>Vespidae</taxon>
        <taxon>Eumeninae</taxon>
        <taxon>Odynerus</taxon>
    </lineage>
</organism>
<dbReference type="Proteomes" id="UP001258017">
    <property type="component" value="Unassembled WGS sequence"/>
</dbReference>
<evidence type="ECO:0000256" key="4">
    <source>
        <dbReference type="ARBA" id="ARBA00022928"/>
    </source>
</evidence>
<dbReference type="Gene3D" id="3.50.20.20">
    <property type="entry name" value="Janus/Ocnus"/>
    <property type="match status" value="1"/>
</dbReference>
<dbReference type="GO" id="GO:0101006">
    <property type="term" value="F:protein histidine phosphatase activity"/>
    <property type="evidence" value="ECO:0007669"/>
    <property type="project" value="TreeGrafter"/>
</dbReference>
<evidence type="ECO:0000256" key="2">
    <source>
        <dbReference type="ARBA" id="ARBA00010971"/>
    </source>
</evidence>
<evidence type="ECO:0000256" key="3">
    <source>
        <dbReference type="ARBA" id="ARBA00022782"/>
    </source>
</evidence>
<dbReference type="GO" id="GO:0030154">
    <property type="term" value="P:cell differentiation"/>
    <property type="evidence" value="ECO:0007669"/>
    <property type="project" value="UniProtKB-KW"/>
</dbReference>
<feature type="binding site" evidence="6">
    <location>
        <position position="44"/>
    </location>
    <ligand>
        <name>substrate</name>
    </ligand>
</feature>
<comment type="function">
    <text evidence="1">JanA and janB regulate somatic sex differentiation.</text>
</comment>
<evidence type="ECO:0000313" key="7">
    <source>
        <dbReference type="EMBL" id="KAK2586347.1"/>
    </source>
</evidence>
<gene>
    <name evidence="7" type="ORF">KPH14_010639</name>
</gene>
<dbReference type="GO" id="GO:0005829">
    <property type="term" value="C:cytosol"/>
    <property type="evidence" value="ECO:0007669"/>
    <property type="project" value="TreeGrafter"/>
</dbReference>
<dbReference type="PANTHER" id="PTHR12258:SF5">
    <property type="entry name" value="BCDNA.GH02250-RELATED"/>
    <property type="match status" value="1"/>
</dbReference>
<reference evidence="7" key="2">
    <citation type="journal article" date="2023" name="Commun. Biol.">
        <title>Intrasexual cuticular hydrocarbon dimorphism in a wasp sheds light on hydrocarbon biosynthesis genes in Hymenoptera.</title>
        <authorList>
            <person name="Moris V.C."/>
            <person name="Podsiadlowski L."/>
            <person name="Martin S."/>
            <person name="Oeyen J.P."/>
            <person name="Donath A."/>
            <person name="Petersen M."/>
            <person name="Wilbrandt J."/>
            <person name="Misof B."/>
            <person name="Liedtke D."/>
            <person name="Thamm M."/>
            <person name="Scheiner R."/>
            <person name="Schmitt T."/>
            <person name="Niehuis O."/>
        </authorList>
    </citation>
    <scope>NUCLEOTIDE SEQUENCE</scope>
    <source>
        <strain evidence="7">GBR_01_08_01A</strain>
    </source>
</reference>
<proteinExistence type="inferred from homology"/>
<comment type="similarity">
    <text evidence="2">Belongs to the janus family.</text>
</comment>
<reference evidence="7" key="1">
    <citation type="submission" date="2021-08" db="EMBL/GenBank/DDBJ databases">
        <authorList>
            <person name="Misof B."/>
            <person name="Oliver O."/>
            <person name="Podsiadlowski L."/>
            <person name="Donath A."/>
            <person name="Peters R."/>
            <person name="Mayer C."/>
            <person name="Rust J."/>
            <person name="Gunkel S."/>
            <person name="Lesny P."/>
            <person name="Martin S."/>
            <person name="Oeyen J.P."/>
            <person name="Petersen M."/>
            <person name="Panagiotis P."/>
            <person name="Wilbrandt J."/>
            <person name="Tanja T."/>
        </authorList>
    </citation>
    <scope>NUCLEOTIDE SEQUENCE</scope>
    <source>
        <strain evidence="7">GBR_01_08_01A</strain>
        <tissue evidence="7">Thorax + abdomen</tissue>
    </source>
</reference>
<dbReference type="InterPro" id="IPR038596">
    <property type="entry name" value="Janus_sf"/>
</dbReference>
<feature type="active site" description="Proton acceptor" evidence="5">
    <location>
        <position position="71"/>
    </location>
</feature>
<protein>
    <submittedName>
        <fullName evidence="7">Uncharacterized protein</fullName>
    </submittedName>
</protein>
<dbReference type="EMBL" id="JAIFRP010000013">
    <property type="protein sequence ID" value="KAK2586347.1"/>
    <property type="molecule type" value="Genomic_DNA"/>
</dbReference>
<dbReference type="InterPro" id="IPR007702">
    <property type="entry name" value="Janus"/>
</dbReference>
<dbReference type="Pfam" id="PF05005">
    <property type="entry name" value="Ocnus"/>
    <property type="match status" value="1"/>
</dbReference>
<sequence length="73" mass="8442">MFRLLKAGCVNQLSDTINIRWLATMSELFNKIPDVDIDDSGKFKYILLNVHDKTNDASKTIVRGYKRAEWHGE</sequence>
<dbReference type="SUPFAM" id="SSF143724">
    <property type="entry name" value="PHP14-like"/>
    <property type="match status" value="1"/>
</dbReference>
<keyword evidence="3" id="KW-0221">Differentiation</keyword>
<evidence type="ECO:0000256" key="1">
    <source>
        <dbReference type="ARBA" id="ARBA00002508"/>
    </source>
</evidence>
<evidence type="ECO:0000313" key="8">
    <source>
        <dbReference type="Proteomes" id="UP001258017"/>
    </source>
</evidence>
<evidence type="ECO:0000256" key="6">
    <source>
        <dbReference type="PIRSR" id="PIRSR607702-2"/>
    </source>
</evidence>